<comment type="cofactor">
    <cofactor evidence="3">
        <name>thiamine diphosphate</name>
        <dbReference type="ChEBI" id="CHEBI:58937"/>
    </cofactor>
</comment>
<dbReference type="GO" id="GO:0046872">
    <property type="term" value="F:metal ion binding"/>
    <property type="evidence" value="ECO:0007669"/>
    <property type="project" value="UniProtKB-KW"/>
</dbReference>
<comment type="cofactor">
    <cofactor evidence="1">
        <name>Mn(2+)</name>
        <dbReference type="ChEBI" id="CHEBI:29035"/>
    </cofactor>
</comment>
<dbReference type="InterPro" id="IPR049557">
    <property type="entry name" value="Transketolase_CS"/>
</dbReference>
<dbReference type="SMART" id="SM00861">
    <property type="entry name" value="Transket_pyr"/>
    <property type="match status" value="1"/>
</dbReference>
<dbReference type="CDD" id="cd07033">
    <property type="entry name" value="TPP_PYR_DXS_TK_like"/>
    <property type="match status" value="1"/>
</dbReference>
<dbReference type="FunFam" id="3.40.50.970:FF:000129">
    <property type="entry name" value="Transketolase"/>
    <property type="match status" value="1"/>
</dbReference>
<dbReference type="Proteomes" id="UP000032809">
    <property type="component" value="Chromosome I"/>
</dbReference>
<keyword evidence="9" id="KW-0786">Thiamine pyrophosphate</keyword>
<reference evidence="12" key="1">
    <citation type="submission" date="2014-11" db="EMBL/GenBank/DDBJ databases">
        <authorList>
            <person name="Wibberg D."/>
        </authorList>
    </citation>
    <scope>NUCLEOTIDE SEQUENCE [LARGE SCALE GENOMIC DNA]</scope>
    <source>
        <strain evidence="12">L3</strain>
    </source>
</reference>
<dbReference type="GO" id="GO:0019682">
    <property type="term" value="P:glyceraldehyde-3-phosphate metabolic process"/>
    <property type="evidence" value="ECO:0007669"/>
    <property type="project" value="UniProtKB-ARBA"/>
</dbReference>
<dbReference type="InterPro" id="IPR005474">
    <property type="entry name" value="Transketolase_N"/>
</dbReference>
<evidence type="ECO:0000256" key="3">
    <source>
        <dbReference type="ARBA" id="ARBA00001964"/>
    </source>
</evidence>
<organism evidence="11 12">
    <name type="scientific">Defluviitoga tunisiensis</name>
    <dbReference type="NCBI Taxonomy" id="1006576"/>
    <lineage>
        <taxon>Bacteria</taxon>
        <taxon>Thermotogati</taxon>
        <taxon>Thermotogota</taxon>
        <taxon>Thermotogae</taxon>
        <taxon>Petrotogales</taxon>
        <taxon>Petrotogaceae</taxon>
        <taxon>Defluviitoga</taxon>
    </lineage>
</organism>
<keyword evidence="7" id="KW-0479">Metal-binding</keyword>
<dbReference type="SUPFAM" id="SSF52518">
    <property type="entry name" value="Thiamin diphosphate-binding fold (THDP-binding)"/>
    <property type="match status" value="2"/>
</dbReference>
<dbReference type="Pfam" id="PF00456">
    <property type="entry name" value="Transketolase_N"/>
    <property type="match status" value="1"/>
</dbReference>
<dbReference type="EMBL" id="LN824141">
    <property type="protein sequence ID" value="CEP78699.1"/>
    <property type="molecule type" value="Genomic_DNA"/>
</dbReference>
<dbReference type="PANTHER" id="PTHR43825:SF1">
    <property type="entry name" value="TRANSKETOLASE-LIKE PYRIMIDINE-BINDING DOMAIN-CONTAINING PROTEIN"/>
    <property type="match status" value="1"/>
</dbReference>
<dbReference type="NCBIfam" id="NF004556">
    <property type="entry name" value="PRK05899.2-2"/>
    <property type="match status" value="1"/>
</dbReference>
<evidence type="ECO:0000256" key="4">
    <source>
        <dbReference type="ARBA" id="ARBA00007131"/>
    </source>
</evidence>
<keyword evidence="12" id="KW-1185">Reference proteome</keyword>
<dbReference type="GO" id="GO:0004802">
    <property type="term" value="F:transketolase activity"/>
    <property type="evidence" value="ECO:0007669"/>
    <property type="project" value="UniProtKB-EC"/>
</dbReference>
<evidence type="ECO:0000256" key="5">
    <source>
        <dbReference type="ARBA" id="ARBA00011738"/>
    </source>
</evidence>
<evidence type="ECO:0000256" key="9">
    <source>
        <dbReference type="ARBA" id="ARBA00023052"/>
    </source>
</evidence>
<dbReference type="CDD" id="cd02012">
    <property type="entry name" value="TPP_TK"/>
    <property type="match status" value="1"/>
</dbReference>
<keyword evidence="8" id="KW-0460">Magnesium</keyword>
<dbReference type="InterPro" id="IPR051157">
    <property type="entry name" value="PDH/Transketolase"/>
</dbReference>
<comment type="cofactor">
    <cofactor evidence="2">
        <name>Mg(2+)</name>
        <dbReference type="ChEBI" id="CHEBI:18420"/>
    </cofactor>
</comment>
<dbReference type="HOGENOM" id="CLU_009227_3_1_0"/>
<name>A0A0C7P4B2_DEFTU</name>
<gene>
    <name evidence="11" type="primary">tktA</name>
    <name evidence="11" type="ORF">DTL3_1405</name>
</gene>
<protein>
    <submittedName>
        <fullName evidence="11">Transketolase</fullName>
        <ecNumber evidence="11">2.2.1.1</ecNumber>
    </submittedName>
</protein>
<dbReference type="RefSeq" id="WP_144403497.1">
    <property type="nucleotide sequence ID" value="NZ_LN824141.1"/>
</dbReference>
<evidence type="ECO:0000256" key="8">
    <source>
        <dbReference type="ARBA" id="ARBA00022842"/>
    </source>
</evidence>
<dbReference type="InterPro" id="IPR029061">
    <property type="entry name" value="THDP-binding"/>
</dbReference>
<dbReference type="Gene3D" id="3.40.50.920">
    <property type="match status" value="1"/>
</dbReference>
<dbReference type="Pfam" id="PF02780">
    <property type="entry name" value="Transketolase_C"/>
    <property type="match status" value="1"/>
</dbReference>
<dbReference type="PANTHER" id="PTHR43825">
    <property type="entry name" value="PYRUVATE DEHYDROGENASE E1 COMPONENT"/>
    <property type="match status" value="1"/>
</dbReference>
<dbReference type="Gene3D" id="3.40.50.970">
    <property type="match status" value="2"/>
</dbReference>
<evidence type="ECO:0000256" key="6">
    <source>
        <dbReference type="ARBA" id="ARBA00022679"/>
    </source>
</evidence>
<dbReference type="OrthoDB" id="8732661at2"/>
<evidence type="ECO:0000313" key="12">
    <source>
        <dbReference type="Proteomes" id="UP000032809"/>
    </source>
</evidence>
<dbReference type="GO" id="GO:0005737">
    <property type="term" value="C:cytoplasm"/>
    <property type="evidence" value="ECO:0007669"/>
    <property type="project" value="UniProtKB-ARBA"/>
</dbReference>
<evidence type="ECO:0000256" key="1">
    <source>
        <dbReference type="ARBA" id="ARBA00001936"/>
    </source>
</evidence>
<dbReference type="InterPro" id="IPR005475">
    <property type="entry name" value="Transketolase-like_Pyr-bd"/>
</dbReference>
<evidence type="ECO:0000313" key="11">
    <source>
        <dbReference type="EMBL" id="CEP78699.1"/>
    </source>
</evidence>
<dbReference type="KEGG" id="dtn:DTL3_1405"/>
<dbReference type="SUPFAM" id="SSF52922">
    <property type="entry name" value="TK C-terminal domain-like"/>
    <property type="match status" value="1"/>
</dbReference>
<proteinExistence type="inferred from homology"/>
<dbReference type="STRING" id="1006576.DTL3_1405"/>
<keyword evidence="6 11" id="KW-0808">Transferase</keyword>
<dbReference type="PROSITE" id="PS00801">
    <property type="entry name" value="TRANSKETOLASE_1"/>
    <property type="match status" value="1"/>
</dbReference>
<dbReference type="InterPro" id="IPR033248">
    <property type="entry name" value="Transketolase_C"/>
</dbReference>
<dbReference type="AlphaFoldDB" id="A0A0C7P4B2"/>
<dbReference type="InterPro" id="IPR009014">
    <property type="entry name" value="Transketo_C/PFOR_II"/>
</dbReference>
<dbReference type="PATRIC" id="fig|1006576.9.peg.1402"/>
<evidence type="ECO:0000259" key="10">
    <source>
        <dbReference type="SMART" id="SM00861"/>
    </source>
</evidence>
<sequence>MKKSLIELKDLARIARGDILKMTTVADSGHPGGSMSSIDMYLSVLNRANLFPDNPYDPDRDRIIVSHGHTSPGYYVALARMGFVNIEDVITGFRHVGSVYEGHVTRGIPGVEWSTGNLGQGLSAGVGMALAAKLTNKNYKVYVFSSDGESAKGQIAEARRTARKENLNNLIVLLDYNDIQISGRARDILYVNIAAEYRAAGWNVIEIDGHDLKQINDALEIAENQKIGPSVIVAKTIIGKGVSFMENTPSYHGKALSLEELDKALKELGLENDVHKYIEKRKQLSLKREENNYPNIELDVEVGEGKNYKKGEKVANRNAFGNAIADLAVLNKDKFPVVAVDCDLKPSVKLEKFEKVNPDGYIQIGIEEHNAATIAGALSISGVLTFFADFGVFGLDEVFNQQRLNDINRTNLKTVVTHCGTDVGEDGKTHHEINYIGIVRNYYHTKLIVPCDANQTDKVVRYAAKTPGNIIIAVGRSNLPVLLDEEGEVFYDENYEFRYGEVDLLRKGEELTILTYGSFTHIAVEASDILRKDGIKISVIGVPSPLCFDIKSFRKYIEGKIVLTLEDHNVNSGLANELSRAMIENSIYPKSFQPLGLKDYAPSGTNKDILKLSGLDVDSLIIKIKDLIVKK</sequence>
<dbReference type="EC" id="2.2.1.1" evidence="11"/>
<comment type="similarity">
    <text evidence="4">Belongs to the transketolase family.</text>
</comment>
<feature type="domain" description="Transketolase-like pyrimidine-binding" evidence="10">
    <location>
        <begin position="314"/>
        <end position="481"/>
    </location>
</feature>
<dbReference type="Pfam" id="PF02779">
    <property type="entry name" value="Transket_pyr"/>
    <property type="match status" value="1"/>
</dbReference>
<evidence type="ECO:0000256" key="7">
    <source>
        <dbReference type="ARBA" id="ARBA00022723"/>
    </source>
</evidence>
<accession>A0A0C7P4B2</accession>
<evidence type="ECO:0000256" key="2">
    <source>
        <dbReference type="ARBA" id="ARBA00001946"/>
    </source>
</evidence>
<comment type="subunit">
    <text evidence="5">Homodimer.</text>
</comment>